<keyword evidence="2" id="KW-0732">Signal</keyword>
<evidence type="ECO:0000256" key="2">
    <source>
        <dbReference type="SAM" id="SignalP"/>
    </source>
</evidence>
<keyword evidence="1" id="KW-0175">Coiled coil</keyword>
<evidence type="ECO:0000313" key="3">
    <source>
        <dbReference type="EMBL" id="KAE9162654.1"/>
    </source>
</evidence>
<feature type="chain" id="PRO_5026318013" evidence="2">
    <location>
        <begin position="19"/>
        <end position="349"/>
    </location>
</feature>
<protein>
    <submittedName>
        <fullName evidence="3">Uncharacterized protein</fullName>
    </submittedName>
</protein>
<feature type="coiled-coil region" evidence="1">
    <location>
        <begin position="302"/>
        <end position="336"/>
    </location>
</feature>
<comment type="caution">
    <text evidence="3">The sequence shown here is derived from an EMBL/GenBank/DDBJ whole genome shotgun (WGS) entry which is preliminary data.</text>
</comment>
<feature type="signal peptide" evidence="2">
    <location>
        <begin position="1"/>
        <end position="18"/>
    </location>
</feature>
<sequence>MLLHALSISTTAAGATTALLLQALTSQVGHSLQLRSTHLRTIRLPTKTQAMMGLPASGKILLRALYRRSQSSLAPGCSTSTQWWVTFELVCCPATTGARLGCRTLRLRGSLFLHLEIWWGGSFIVGIPAHAMVYRNGAYVREGYGGVEALMLFDGLSEPDMQDLCAMVGDPAEVREMVLRPYRDQPTPILDSLETTLGSLLARREFASLVTHFSPFQLAQRTFYTVSLLHRVLARDRQREHVLQGMDENSIARRLLRLQGEHDRLKEDFVFLYGYHEQETQSIRDEASHTQGVLEADFARLARENLEEAATLRQRNDDLESQLRYAQSQISTLEQRVRDKRFDADGLLA</sequence>
<proteinExistence type="predicted"/>
<accession>A0A6G0MC15</accession>
<evidence type="ECO:0000256" key="1">
    <source>
        <dbReference type="SAM" id="Coils"/>
    </source>
</evidence>
<dbReference type="Proteomes" id="UP000476176">
    <property type="component" value="Unassembled WGS sequence"/>
</dbReference>
<reference evidence="3 4" key="1">
    <citation type="submission" date="2018-09" db="EMBL/GenBank/DDBJ databases">
        <title>Genomic investigation of the strawberry pathogen Phytophthora fragariae indicates pathogenicity is determined by transcriptional variation in three key races.</title>
        <authorList>
            <person name="Adams T.M."/>
            <person name="Armitage A.D."/>
            <person name="Sobczyk M.K."/>
            <person name="Bates H.J."/>
            <person name="Dunwell J.M."/>
            <person name="Nellist C.F."/>
            <person name="Harrison R.J."/>
        </authorList>
    </citation>
    <scope>NUCLEOTIDE SEQUENCE [LARGE SCALE GENOMIC DNA]</scope>
    <source>
        <strain evidence="3 4">BC-23</strain>
    </source>
</reference>
<dbReference type="EMBL" id="QXGC01006352">
    <property type="protein sequence ID" value="KAE9162654.1"/>
    <property type="molecule type" value="Genomic_DNA"/>
</dbReference>
<feature type="non-terminal residue" evidence="3">
    <location>
        <position position="349"/>
    </location>
</feature>
<gene>
    <name evidence="3" type="ORF">PF004_g30416</name>
</gene>
<dbReference type="AlphaFoldDB" id="A0A6G0MC15"/>
<name>A0A6G0MC15_9STRA</name>
<evidence type="ECO:0000313" key="4">
    <source>
        <dbReference type="Proteomes" id="UP000476176"/>
    </source>
</evidence>
<organism evidence="3 4">
    <name type="scientific">Phytophthora fragariae</name>
    <dbReference type="NCBI Taxonomy" id="53985"/>
    <lineage>
        <taxon>Eukaryota</taxon>
        <taxon>Sar</taxon>
        <taxon>Stramenopiles</taxon>
        <taxon>Oomycota</taxon>
        <taxon>Peronosporomycetes</taxon>
        <taxon>Peronosporales</taxon>
        <taxon>Peronosporaceae</taxon>
        <taxon>Phytophthora</taxon>
    </lineage>
</organism>